<keyword evidence="7 15" id="KW-0547">Nucleotide-binding</keyword>
<accession>A0A7X5KMA0</accession>
<comment type="function">
    <text evidence="1 15">This molybdenum-iron protein is part of the nitrogenase complex that catalyzes the key enzymatic reactions in nitrogen fixation.</text>
</comment>
<dbReference type="EMBL" id="JAAEEH010000003">
    <property type="protein sequence ID" value="NDL66498.1"/>
    <property type="molecule type" value="Genomic_DNA"/>
</dbReference>
<dbReference type="GO" id="GO:0016612">
    <property type="term" value="C:molybdenum-iron nitrogenase complex"/>
    <property type="evidence" value="ECO:0007669"/>
    <property type="project" value="InterPro"/>
</dbReference>
<organism evidence="17 18">
    <name type="scientific">Anaerotalea alkaliphila</name>
    <dbReference type="NCBI Taxonomy" id="2662126"/>
    <lineage>
        <taxon>Bacteria</taxon>
        <taxon>Bacillati</taxon>
        <taxon>Bacillota</taxon>
        <taxon>Clostridia</taxon>
        <taxon>Eubacteriales</taxon>
        <taxon>Anaerotalea</taxon>
    </lineage>
</organism>
<dbReference type="GO" id="GO:0005524">
    <property type="term" value="F:ATP binding"/>
    <property type="evidence" value="ECO:0007669"/>
    <property type="project" value="UniProtKB-KW"/>
</dbReference>
<sequence length="455" mass="49638">MLDLTPKKRTERSNLKVNPAKTCQPIGAMYAALGIHKCLPHSHGSQGCCSYHRMHLTRHYRDPIVASTSSFTEGSCVFGGKANLSKGIENVFEIYNPDIIAVNTTCLSETIGDDLTEIIRATKIPEGKKVIYANTPSYVGSHVTGFANMAKAMVTHLSKKTAEGSNGKVNLIPGYVEPSDMMEIKRLAKLLKVPNTMFPDTSNVVSTPNTGKYEMYPEGGTPIADIVDAGNAKATIAMGKFCSEPAAFELEKLCEVQPHVLKTPIGIKATDAFVMQLLELNGGNIPKELEFERGQLVDVMVDVHNHYHGKKVGIFGDPDIILAVTEFVIDLGMVPTIVLTGTPGKQFEAEVSAMFAEAGLTDSVVMADADLMTFHQMIKETPVDMIIGNTYGKFIARAEDVPLVRVGFPILDRMGHSYFPLVGYRGALRLIEKISNALLDKMDMTCADEDFELVM</sequence>
<gene>
    <name evidence="17" type="primary">nifK</name>
    <name evidence="17" type="ORF">GXN74_01885</name>
</gene>
<dbReference type="EC" id="1.18.6.1" evidence="4 15"/>
<dbReference type="Gene3D" id="1.20.89.10">
    <property type="entry name" value="Nitrogenase Molybdenum-iron Protein, subunit B, domain 4"/>
    <property type="match status" value="1"/>
</dbReference>
<dbReference type="AlphaFoldDB" id="A0A7X5KMA0"/>
<dbReference type="Pfam" id="PF00148">
    <property type="entry name" value="Oxidored_nitro"/>
    <property type="match status" value="1"/>
</dbReference>
<comment type="subunit">
    <text evidence="3 15">Tetramer of two alpha and two beta chains. Forms complex with the iron protein (nitrogenase component 2).</text>
</comment>
<keyword evidence="12 14" id="KW-0535">Nitrogen fixation</keyword>
<keyword evidence="6 15" id="KW-0479">Metal-binding</keyword>
<evidence type="ECO:0000256" key="14">
    <source>
        <dbReference type="RuleBase" id="RU004021"/>
    </source>
</evidence>
<evidence type="ECO:0000256" key="7">
    <source>
        <dbReference type="ARBA" id="ARBA00022741"/>
    </source>
</evidence>
<feature type="domain" description="Nitrogenase/oxidoreductase component 1" evidence="16">
    <location>
        <begin position="23"/>
        <end position="438"/>
    </location>
</feature>
<evidence type="ECO:0000256" key="11">
    <source>
        <dbReference type="ARBA" id="ARBA00023014"/>
    </source>
</evidence>
<keyword evidence="18" id="KW-1185">Reference proteome</keyword>
<keyword evidence="10 15" id="KW-0408">Iron</keyword>
<evidence type="ECO:0000256" key="9">
    <source>
        <dbReference type="ARBA" id="ARBA00023002"/>
    </source>
</evidence>
<evidence type="ECO:0000256" key="13">
    <source>
        <dbReference type="ARBA" id="ARBA00047967"/>
    </source>
</evidence>
<dbReference type="NCBIfam" id="TIGR01286">
    <property type="entry name" value="nifK"/>
    <property type="match status" value="1"/>
</dbReference>
<comment type="similarity">
    <text evidence="2 14">Belongs to the NifD/NifK/NifE/NifN family.</text>
</comment>
<evidence type="ECO:0000256" key="3">
    <source>
        <dbReference type="ARBA" id="ARBA00011462"/>
    </source>
</evidence>
<evidence type="ECO:0000256" key="5">
    <source>
        <dbReference type="ARBA" id="ARBA00014775"/>
    </source>
</evidence>
<keyword evidence="11 15" id="KW-0411">Iron-sulfur</keyword>
<evidence type="ECO:0000313" key="17">
    <source>
        <dbReference type="EMBL" id="NDL66498.1"/>
    </source>
</evidence>
<dbReference type="SUPFAM" id="SSF53807">
    <property type="entry name" value="Helical backbone' metal receptor"/>
    <property type="match status" value="1"/>
</dbReference>
<keyword evidence="8 15" id="KW-0067">ATP-binding</keyword>
<evidence type="ECO:0000259" key="16">
    <source>
        <dbReference type="Pfam" id="PF00148"/>
    </source>
</evidence>
<evidence type="ECO:0000256" key="8">
    <source>
        <dbReference type="ARBA" id="ARBA00022840"/>
    </source>
</evidence>
<dbReference type="GO" id="GO:0016163">
    <property type="term" value="F:nitrogenase activity"/>
    <property type="evidence" value="ECO:0007669"/>
    <property type="project" value="UniProtKB-EC"/>
</dbReference>
<evidence type="ECO:0000256" key="6">
    <source>
        <dbReference type="ARBA" id="ARBA00022723"/>
    </source>
</evidence>
<evidence type="ECO:0000256" key="15">
    <source>
        <dbReference type="RuleBase" id="RU364127"/>
    </source>
</evidence>
<dbReference type="Gene3D" id="3.40.50.1980">
    <property type="entry name" value="Nitrogenase molybdenum iron protein domain"/>
    <property type="match status" value="3"/>
</dbReference>
<protein>
    <recommendedName>
        <fullName evidence="5 15">Nitrogenase molybdenum-iron protein beta chain</fullName>
        <ecNumber evidence="4 15">1.18.6.1</ecNumber>
    </recommendedName>
    <alternativeName>
        <fullName evidence="15">Dinitrogenase</fullName>
    </alternativeName>
</protein>
<dbReference type="GO" id="GO:0046872">
    <property type="term" value="F:metal ion binding"/>
    <property type="evidence" value="ECO:0007669"/>
    <property type="project" value="UniProtKB-KW"/>
</dbReference>
<reference evidence="17 18" key="1">
    <citation type="submission" date="2020-01" db="EMBL/GenBank/DDBJ databases">
        <title>Anaeroalcalibacter tamaniensis gen. nov., sp. nov., moderately halophilic strictly anaerobic fermenter bacterium from mud volcano of Taman peninsula.</title>
        <authorList>
            <person name="Frolova A."/>
            <person name="Merkel A.Y."/>
            <person name="Slobodkin A.I."/>
        </authorList>
    </citation>
    <scope>NUCLEOTIDE SEQUENCE [LARGE SCALE GENOMIC DNA]</scope>
    <source>
        <strain evidence="17 18">F-3ap</strain>
    </source>
</reference>
<dbReference type="RefSeq" id="WP_162369228.1">
    <property type="nucleotide sequence ID" value="NZ_JAAEEH010000003.1"/>
</dbReference>
<dbReference type="InterPro" id="IPR000510">
    <property type="entry name" value="Nase/OxRdtase_comp1"/>
</dbReference>
<name>A0A7X5KMA0_9FIRM</name>
<dbReference type="PANTHER" id="PTHR33712">
    <property type="entry name" value="LIGHT-INDEPENDENT PROTOCHLOROPHYLLIDE REDUCTASE SUBUNIT B"/>
    <property type="match status" value="1"/>
</dbReference>
<dbReference type="InterPro" id="IPR005976">
    <property type="entry name" value="Nase_Mo-Fe_CF_bsu"/>
</dbReference>
<dbReference type="Proteomes" id="UP000461585">
    <property type="component" value="Unassembled WGS sequence"/>
</dbReference>
<keyword evidence="9 15" id="KW-0560">Oxidoreductase</keyword>
<comment type="cofactor">
    <cofactor evidence="15">
        <name>[8Fe-7S] cluster</name>
        <dbReference type="ChEBI" id="CHEBI:21143"/>
    </cofactor>
    <text evidence="15">Binds 1 [8Fe-7S] cluster per heterodimer.</text>
</comment>
<evidence type="ECO:0000256" key="2">
    <source>
        <dbReference type="ARBA" id="ARBA00011002"/>
    </source>
</evidence>
<evidence type="ECO:0000256" key="12">
    <source>
        <dbReference type="ARBA" id="ARBA00023231"/>
    </source>
</evidence>
<evidence type="ECO:0000313" key="18">
    <source>
        <dbReference type="Proteomes" id="UP000461585"/>
    </source>
</evidence>
<comment type="catalytic activity">
    <reaction evidence="13 15">
        <text>N2 + 8 reduced [2Fe-2S]-[ferredoxin] + 16 ATP + 16 H2O = H2 + 8 oxidized [2Fe-2S]-[ferredoxin] + 2 NH4(+) + 16 ADP + 16 phosphate + 6 H(+)</text>
        <dbReference type="Rhea" id="RHEA:21448"/>
        <dbReference type="Rhea" id="RHEA-COMP:10000"/>
        <dbReference type="Rhea" id="RHEA-COMP:10001"/>
        <dbReference type="ChEBI" id="CHEBI:15377"/>
        <dbReference type="ChEBI" id="CHEBI:15378"/>
        <dbReference type="ChEBI" id="CHEBI:17997"/>
        <dbReference type="ChEBI" id="CHEBI:18276"/>
        <dbReference type="ChEBI" id="CHEBI:28938"/>
        <dbReference type="ChEBI" id="CHEBI:30616"/>
        <dbReference type="ChEBI" id="CHEBI:33737"/>
        <dbReference type="ChEBI" id="CHEBI:33738"/>
        <dbReference type="ChEBI" id="CHEBI:43474"/>
        <dbReference type="ChEBI" id="CHEBI:456216"/>
        <dbReference type="EC" id="1.18.6.1"/>
    </reaction>
</comment>
<proteinExistence type="inferred from homology"/>
<dbReference type="GO" id="GO:0051536">
    <property type="term" value="F:iron-sulfur cluster binding"/>
    <property type="evidence" value="ECO:0007669"/>
    <property type="project" value="UniProtKB-KW"/>
</dbReference>
<evidence type="ECO:0000256" key="1">
    <source>
        <dbReference type="ARBA" id="ARBA00002621"/>
    </source>
</evidence>
<comment type="caution">
    <text evidence="17">The sequence shown here is derived from an EMBL/GenBank/DDBJ whole genome shotgun (WGS) entry which is preliminary data.</text>
</comment>
<dbReference type="InterPro" id="IPR000318">
    <property type="entry name" value="Nase_comp1_CS"/>
</dbReference>
<dbReference type="InterPro" id="IPR050152">
    <property type="entry name" value="ChlB/BchB/BchZ"/>
</dbReference>
<evidence type="ECO:0000256" key="10">
    <source>
        <dbReference type="ARBA" id="ARBA00023004"/>
    </source>
</evidence>
<dbReference type="PANTHER" id="PTHR33712:SF7">
    <property type="entry name" value="LIGHT-INDEPENDENT PROTOCHLOROPHYLLIDE REDUCTASE SUBUNIT B"/>
    <property type="match status" value="1"/>
</dbReference>
<dbReference type="PROSITE" id="PS00699">
    <property type="entry name" value="NITROGENASE_1_1"/>
    <property type="match status" value="1"/>
</dbReference>
<evidence type="ECO:0000256" key="4">
    <source>
        <dbReference type="ARBA" id="ARBA00012773"/>
    </source>
</evidence>